<accession>A0A1G5WW06</accession>
<sequence>MYLKYEIKNKKLKELAERKAEEFKIDVDELIWRYVNRGLMEDSFDRDQLEELHSEEELKEINEALGLD</sequence>
<protein>
    <submittedName>
        <fullName evidence="1">Uncharacterized protein</fullName>
    </submittedName>
</protein>
<dbReference type="RefSeq" id="WP_149732267.1">
    <property type="nucleotide sequence ID" value="NZ_FMXB01000014.1"/>
</dbReference>
<organism evidence="1 2">
    <name type="scientific">Methanobrevibacter millerae</name>
    <dbReference type="NCBI Taxonomy" id="230361"/>
    <lineage>
        <taxon>Archaea</taxon>
        <taxon>Methanobacteriati</taxon>
        <taxon>Methanobacteriota</taxon>
        <taxon>Methanomada group</taxon>
        <taxon>Methanobacteria</taxon>
        <taxon>Methanobacteriales</taxon>
        <taxon>Methanobacteriaceae</taxon>
        <taxon>Methanobrevibacter</taxon>
    </lineage>
</organism>
<keyword evidence="2" id="KW-1185">Reference proteome</keyword>
<dbReference type="EMBL" id="FMXB01000014">
    <property type="protein sequence ID" value="SDA62331.1"/>
    <property type="molecule type" value="Genomic_DNA"/>
</dbReference>
<proteinExistence type="predicted"/>
<gene>
    <name evidence="1" type="ORF">SAMN02910315_01743</name>
</gene>
<evidence type="ECO:0000313" key="2">
    <source>
        <dbReference type="Proteomes" id="UP000323439"/>
    </source>
</evidence>
<dbReference type="Proteomes" id="UP000323439">
    <property type="component" value="Unassembled WGS sequence"/>
</dbReference>
<name>A0A1G5WW06_9EURY</name>
<reference evidence="1 2" key="1">
    <citation type="submission" date="2016-10" db="EMBL/GenBank/DDBJ databases">
        <authorList>
            <person name="Varghese N."/>
            <person name="Submissions S."/>
        </authorList>
    </citation>
    <scope>NUCLEOTIDE SEQUENCE [LARGE SCALE GENOMIC DNA]</scope>
    <source>
        <strain evidence="1 2">DSM 16643</strain>
    </source>
</reference>
<evidence type="ECO:0000313" key="1">
    <source>
        <dbReference type="EMBL" id="SDA62331.1"/>
    </source>
</evidence>
<dbReference type="AlphaFoldDB" id="A0A1G5WW06"/>